<reference evidence="2 3" key="1">
    <citation type="submission" date="2019-12" db="EMBL/GenBank/DDBJ databases">
        <authorList>
            <person name="Alioto T."/>
            <person name="Alioto T."/>
            <person name="Gomez Garrido J."/>
        </authorList>
    </citation>
    <scope>NUCLEOTIDE SEQUENCE [LARGE SCALE GENOMIC DNA]</scope>
</reference>
<organism evidence="2 3">
    <name type="scientific">Olea europaea subsp. europaea</name>
    <dbReference type="NCBI Taxonomy" id="158383"/>
    <lineage>
        <taxon>Eukaryota</taxon>
        <taxon>Viridiplantae</taxon>
        <taxon>Streptophyta</taxon>
        <taxon>Embryophyta</taxon>
        <taxon>Tracheophyta</taxon>
        <taxon>Spermatophyta</taxon>
        <taxon>Magnoliopsida</taxon>
        <taxon>eudicotyledons</taxon>
        <taxon>Gunneridae</taxon>
        <taxon>Pentapetalae</taxon>
        <taxon>asterids</taxon>
        <taxon>lamiids</taxon>
        <taxon>Lamiales</taxon>
        <taxon>Oleaceae</taxon>
        <taxon>Oleeae</taxon>
        <taxon>Olea</taxon>
    </lineage>
</organism>
<dbReference type="InterPro" id="IPR002182">
    <property type="entry name" value="NB-ARC"/>
</dbReference>
<dbReference type="SUPFAM" id="SSF52540">
    <property type="entry name" value="P-loop containing nucleoside triphosphate hydrolases"/>
    <property type="match status" value="1"/>
</dbReference>
<dbReference type="Gramene" id="OE9A032290T1">
    <property type="protein sequence ID" value="OE9A032290C1"/>
    <property type="gene ID" value="OE9A032290"/>
</dbReference>
<name>A0A8S0PMR6_OLEEU</name>
<dbReference type="AlphaFoldDB" id="A0A8S0PMR6"/>
<dbReference type="GO" id="GO:0043531">
    <property type="term" value="F:ADP binding"/>
    <property type="evidence" value="ECO:0007669"/>
    <property type="project" value="InterPro"/>
</dbReference>
<evidence type="ECO:0000313" key="2">
    <source>
        <dbReference type="EMBL" id="CAA2955093.1"/>
    </source>
</evidence>
<dbReference type="Gene3D" id="3.40.50.300">
    <property type="entry name" value="P-loop containing nucleotide triphosphate hydrolases"/>
    <property type="match status" value="1"/>
</dbReference>
<keyword evidence="3" id="KW-1185">Reference proteome</keyword>
<comment type="caution">
    <text evidence="2">The sequence shown here is derived from an EMBL/GenBank/DDBJ whole genome shotgun (WGS) entry which is preliminary data.</text>
</comment>
<dbReference type="EMBL" id="CACTIH010000137">
    <property type="protein sequence ID" value="CAA2955093.1"/>
    <property type="molecule type" value="Genomic_DNA"/>
</dbReference>
<dbReference type="Pfam" id="PF00931">
    <property type="entry name" value="NB-ARC"/>
    <property type="match status" value="1"/>
</dbReference>
<accession>A0A8S0PMR6</accession>
<evidence type="ECO:0000259" key="1">
    <source>
        <dbReference type="Pfam" id="PF00931"/>
    </source>
</evidence>
<gene>
    <name evidence="2" type="ORF">OLEA9_A032290</name>
</gene>
<dbReference type="InterPro" id="IPR027417">
    <property type="entry name" value="P-loop_NTPase"/>
</dbReference>
<dbReference type="Proteomes" id="UP000594638">
    <property type="component" value="Unassembled WGS sequence"/>
</dbReference>
<sequence>MGGMGKTTLARNVYNDPLIDNHFHTRAWVSISQEHREPEILLNLLDSMELLPAERHQENGEKRFPLLWEELDLAEGKVDGFPFGETRLVHSR</sequence>
<proteinExistence type="predicted"/>
<evidence type="ECO:0000313" key="3">
    <source>
        <dbReference type="Proteomes" id="UP000594638"/>
    </source>
</evidence>
<protein>
    <submittedName>
        <fullName evidence="2">Late blight resistance homolog R1B-14 isoform X4</fullName>
    </submittedName>
</protein>
<dbReference type="OrthoDB" id="2975936at2759"/>
<feature type="domain" description="NB-ARC" evidence="1">
    <location>
        <begin position="1"/>
        <end position="60"/>
    </location>
</feature>